<dbReference type="EMBL" id="JACHEN010000043">
    <property type="protein sequence ID" value="MBB6218616.1"/>
    <property type="molecule type" value="Genomic_DNA"/>
</dbReference>
<comment type="cofactor">
    <cofactor evidence="2">
        <name>Mn(2+)</name>
        <dbReference type="ChEBI" id="CHEBI:29035"/>
    </cofactor>
    <text evidence="2">Binds 2 manganese ions per subunit.</text>
</comment>
<protein>
    <submittedName>
        <fullName evidence="3">Rubrerythrin</fullName>
    </submittedName>
</protein>
<dbReference type="InterPro" id="IPR012347">
    <property type="entry name" value="Ferritin-like"/>
</dbReference>
<evidence type="ECO:0000313" key="4">
    <source>
        <dbReference type="Proteomes" id="UP000579281"/>
    </source>
</evidence>
<dbReference type="AlphaFoldDB" id="A0A841KXY5"/>
<feature type="binding site" evidence="2">
    <location>
        <position position="32"/>
    </location>
    <ligand>
        <name>Mn(2+)</name>
        <dbReference type="ChEBI" id="CHEBI:29035"/>
        <label>1</label>
    </ligand>
</feature>
<comment type="caution">
    <text evidence="3">The sequence shown here is derived from an EMBL/GenBank/DDBJ whole genome shotgun (WGS) entry which is preliminary data.</text>
</comment>
<dbReference type="RefSeq" id="WP_184313245.1">
    <property type="nucleotide sequence ID" value="NZ_JACHEN010000043.1"/>
</dbReference>
<keyword evidence="2" id="KW-0479">Metal-binding</keyword>
<dbReference type="InterPro" id="IPR009078">
    <property type="entry name" value="Ferritin-like_SF"/>
</dbReference>
<comment type="similarity">
    <text evidence="1">Belongs to the manganese catalase family.</text>
</comment>
<proteinExistence type="inferred from homology"/>
<dbReference type="Gene3D" id="1.20.1260.10">
    <property type="match status" value="1"/>
</dbReference>
<dbReference type="SUPFAM" id="SSF47240">
    <property type="entry name" value="Ferritin-like"/>
    <property type="match status" value="1"/>
</dbReference>
<evidence type="ECO:0000256" key="2">
    <source>
        <dbReference type="PIRSR" id="PIRSR607760-1"/>
    </source>
</evidence>
<reference evidence="3 4" key="1">
    <citation type="submission" date="2020-08" db="EMBL/GenBank/DDBJ databases">
        <title>Genomic Encyclopedia of Type Strains, Phase IV (KMG-IV): sequencing the most valuable type-strain genomes for metagenomic binning, comparative biology and taxonomic classification.</title>
        <authorList>
            <person name="Goeker M."/>
        </authorList>
    </citation>
    <scope>NUCLEOTIDE SEQUENCE [LARGE SCALE GENOMIC DNA]</scope>
    <source>
        <strain evidence="3 4">DSM 103526</strain>
    </source>
</reference>
<dbReference type="InterPro" id="IPR007760">
    <property type="entry name" value="Mn_catalase"/>
</dbReference>
<evidence type="ECO:0000256" key="1">
    <source>
        <dbReference type="ARBA" id="ARBA00007644"/>
    </source>
</evidence>
<name>A0A841KXY5_9FIRM</name>
<dbReference type="Pfam" id="PF05067">
    <property type="entry name" value="Mn_catalase"/>
    <property type="match status" value="1"/>
</dbReference>
<sequence>MYREMHMGYGYNTPIPYDPAVLGLIQEAMKDERHDRVKYGKMLEMTDDKKVQEQIRFAYEDEGKHYTMFQKIYAQLTGQRIEIPVPRAEDYGTLQNAIETSIDGELEAVELYRRIKAMLPTRQMQDDLYEIITDEQEHATRFVYLYAMEK</sequence>
<feature type="binding site" evidence="2">
    <location>
        <position position="65"/>
    </location>
    <ligand>
        <name>Mn(2+)</name>
        <dbReference type="ChEBI" id="CHEBI:29035"/>
        <label>1</label>
    </ligand>
</feature>
<keyword evidence="2" id="KW-0464">Manganese</keyword>
<dbReference type="CDD" id="cd00657">
    <property type="entry name" value="Ferritin_like"/>
    <property type="match status" value="1"/>
</dbReference>
<evidence type="ECO:0000313" key="3">
    <source>
        <dbReference type="EMBL" id="MBB6218616.1"/>
    </source>
</evidence>
<gene>
    <name evidence="3" type="ORF">HNQ80_004790</name>
</gene>
<keyword evidence="4" id="KW-1185">Reference proteome</keyword>
<accession>A0A841KXY5</accession>
<dbReference type="GO" id="GO:0046872">
    <property type="term" value="F:metal ion binding"/>
    <property type="evidence" value="ECO:0007669"/>
    <property type="project" value="UniProtKB-KW"/>
</dbReference>
<organism evidence="3 4">
    <name type="scientific">Anaerosolibacter carboniphilus</name>
    <dbReference type="NCBI Taxonomy" id="1417629"/>
    <lineage>
        <taxon>Bacteria</taxon>
        <taxon>Bacillati</taxon>
        <taxon>Bacillota</taxon>
        <taxon>Clostridia</taxon>
        <taxon>Peptostreptococcales</taxon>
        <taxon>Thermotaleaceae</taxon>
        <taxon>Anaerosolibacter</taxon>
    </lineage>
</organism>
<dbReference type="Proteomes" id="UP000579281">
    <property type="component" value="Unassembled WGS sequence"/>
</dbReference>